<dbReference type="EMBL" id="MIPT01000001">
    <property type="protein sequence ID" value="OHT19703.1"/>
    <property type="molecule type" value="Genomic_DNA"/>
</dbReference>
<evidence type="ECO:0000256" key="2">
    <source>
        <dbReference type="SAM" id="SignalP"/>
    </source>
</evidence>
<dbReference type="InterPro" id="IPR018736">
    <property type="entry name" value="DUF2279_periplasmic_lipo"/>
</dbReference>
<dbReference type="PROSITE" id="PS51257">
    <property type="entry name" value="PROKAR_LIPOPROTEIN"/>
    <property type="match status" value="1"/>
</dbReference>
<dbReference type="AlphaFoldDB" id="A0A1S1HER2"/>
<dbReference type="Pfam" id="PF10043">
    <property type="entry name" value="DUF2279"/>
    <property type="match status" value="1"/>
</dbReference>
<accession>A0A1S1HER2</accession>
<dbReference type="Proteomes" id="UP000179467">
    <property type="component" value="Unassembled WGS sequence"/>
</dbReference>
<organism evidence="3 4">
    <name type="scientific">Edaphosphingomonas haloaromaticamans</name>
    <dbReference type="NCBI Taxonomy" id="653954"/>
    <lineage>
        <taxon>Bacteria</taxon>
        <taxon>Pseudomonadati</taxon>
        <taxon>Pseudomonadota</taxon>
        <taxon>Alphaproteobacteria</taxon>
        <taxon>Sphingomonadales</taxon>
        <taxon>Rhizorhabdaceae</taxon>
        <taxon>Edaphosphingomonas</taxon>
    </lineage>
</organism>
<protein>
    <recommendedName>
        <fullName evidence="5">DUF2279 domain-containing protein</fullName>
    </recommendedName>
</protein>
<evidence type="ECO:0000313" key="3">
    <source>
        <dbReference type="EMBL" id="OHT19703.1"/>
    </source>
</evidence>
<name>A0A1S1HER2_9SPHN</name>
<feature type="region of interest" description="Disordered" evidence="1">
    <location>
        <begin position="53"/>
        <end position="88"/>
    </location>
</feature>
<reference evidence="3 4" key="1">
    <citation type="submission" date="2016-09" db="EMBL/GenBank/DDBJ databases">
        <title>Metabolic pathway, cell adaptation mechanisms and a novel monoxygenase revealed through proteogenomic-transcription analysis of a Sphingomonas haloaromaticamans strain degrading the fungicide ortho-phenylphenol.</title>
        <authorList>
            <person name="Perruchon C."/>
            <person name="Papadopoulou E.S."/>
            <person name="Rousidou C."/>
            <person name="Vasileiadis S."/>
            <person name="Tanou G."/>
            <person name="Amoutzias G."/>
            <person name="Molassiotis A."/>
            <person name="Karpouzas D.G."/>
        </authorList>
    </citation>
    <scope>NUCLEOTIDE SEQUENCE [LARGE SCALE GENOMIC DNA]</scope>
    <source>
        <strain evidence="3 4">P3</strain>
    </source>
</reference>
<sequence length="342" mass="37483">MAQTRRWLDARLKSRANRLPSDILLLGLAAFACPTLAQAEDIVDIDYRLEGPAPLAGGDGQPAGDAPPPQPVAIYGPTPSGESAAPVRNSRYDSFGEQVGAVKWEVAGIAAYMTITQIAVTHETTSFHFQDEGWFGKSTTNLGVDKLTHAYNSYLLAELLNARIGRKSGDRSSGALTAAVLASGLMIYSELYDAHKVSSGFSIQDVLFNTGGAAFSVLRNTVPGLKDKLDFRLLLMPNSDIYTFKGKEHYEQQRFMLALTLAGFDQFRETPWRFVELHVGYHASGFTAKDKAKGEDPRRRIFFGVGLNLKELFFKSPQSRVGRAAGSVLDYIQIPYTAIHVE</sequence>
<evidence type="ECO:0008006" key="5">
    <source>
        <dbReference type="Google" id="ProtNLM"/>
    </source>
</evidence>
<feature type="signal peptide" evidence="2">
    <location>
        <begin position="1"/>
        <end position="39"/>
    </location>
</feature>
<evidence type="ECO:0000256" key="1">
    <source>
        <dbReference type="SAM" id="MobiDB-lite"/>
    </source>
</evidence>
<keyword evidence="4" id="KW-1185">Reference proteome</keyword>
<comment type="caution">
    <text evidence="3">The sequence shown here is derived from an EMBL/GenBank/DDBJ whole genome shotgun (WGS) entry which is preliminary data.</text>
</comment>
<keyword evidence="2" id="KW-0732">Signal</keyword>
<evidence type="ECO:0000313" key="4">
    <source>
        <dbReference type="Proteomes" id="UP000179467"/>
    </source>
</evidence>
<feature type="chain" id="PRO_5010174626" description="DUF2279 domain-containing protein" evidence="2">
    <location>
        <begin position="40"/>
        <end position="342"/>
    </location>
</feature>
<gene>
    <name evidence="3" type="ORF">BHE75_01691</name>
</gene>
<proteinExistence type="predicted"/>